<organism evidence="1">
    <name type="scientific">Triticum urartu</name>
    <name type="common">Red wild einkorn</name>
    <name type="synonym">Crithodium urartu</name>
    <dbReference type="NCBI Taxonomy" id="4572"/>
    <lineage>
        <taxon>Eukaryota</taxon>
        <taxon>Viridiplantae</taxon>
        <taxon>Streptophyta</taxon>
        <taxon>Embryophyta</taxon>
        <taxon>Tracheophyta</taxon>
        <taxon>Spermatophyta</taxon>
        <taxon>Magnoliopsida</taxon>
        <taxon>Liliopsida</taxon>
        <taxon>Poales</taxon>
        <taxon>Poaceae</taxon>
        <taxon>BOP clade</taxon>
        <taxon>Pooideae</taxon>
        <taxon>Triticodae</taxon>
        <taxon>Triticeae</taxon>
        <taxon>Triticinae</taxon>
        <taxon>Triticum</taxon>
    </lineage>
</organism>
<gene>
    <name evidence="1" type="ORF">TRIUR3_31780</name>
</gene>
<accession>M7ZLS6</accession>
<dbReference type="PANTHER" id="PTHR34480">
    <property type="entry name" value="OS01G0967800 PROTEIN-RELATED"/>
    <property type="match status" value="1"/>
</dbReference>
<dbReference type="EMBL" id="KD195799">
    <property type="protein sequence ID" value="EMS53315.1"/>
    <property type="molecule type" value="Genomic_DNA"/>
</dbReference>
<dbReference type="PANTHER" id="PTHR34480:SF10">
    <property type="match status" value="1"/>
</dbReference>
<dbReference type="OMA" id="CAWSEYG"/>
<evidence type="ECO:0000313" key="1">
    <source>
        <dbReference type="EMBL" id="EMS53315.1"/>
    </source>
</evidence>
<reference evidence="1" key="1">
    <citation type="journal article" date="2013" name="Nature">
        <title>Draft genome of the wheat A-genome progenitor Triticum urartu.</title>
        <authorList>
            <person name="Ling H.Q."/>
            <person name="Zhao S."/>
            <person name="Liu D."/>
            <person name="Wang J."/>
            <person name="Sun H."/>
            <person name="Zhang C."/>
            <person name="Fan H."/>
            <person name="Li D."/>
            <person name="Dong L."/>
            <person name="Tao Y."/>
            <person name="Gao C."/>
            <person name="Wu H."/>
            <person name="Li Y."/>
            <person name="Cui Y."/>
            <person name="Guo X."/>
            <person name="Zheng S."/>
            <person name="Wang B."/>
            <person name="Yu K."/>
            <person name="Liang Q."/>
            <person name="Yang W."/>
            <person name="Lou X."/>
            <person name="Chen J."/>
            <person name="Feng M."/>
            <person name="Jian J."/>
            <person name="Zhang X."/>
            <person name="Luo G."/>
            <person name="Jiang Y."/>
            <person name="Liu J."/>
            <person name="Wang Z."/>
            <person name="Sha Y."/>
            <person name="Zhang B."/>
            <person name="Wu H."/>
            <person name="Tang D."/>
            <person name="Shen Q."/>
            <person name="Xue P."/>
            <person name="Zou S."/>
            <person name="Wang X."/>
            <person name="Liu X."/>
            <person name="Wang F."/>
            <person name="Yang Y."/>
            <person name="An X."/>
            <person name="Dong Z."/>
            <person name="Zhang K."/>
            <person name="Zhang X."/>
            <person name="Luo M.C."/>
            <person name="Dvorak J."/>
            <person name="Tong Y."/>
            <person name="Wang J."/>
            <person name="Yang H."/>
            <person name="Li Z."/>
            <person name="Wang D."/>
            <person name="Zhang A."/>
            <person name="Wang J."/>
        </authorList>
    </citation>
    <scope>NUCLEOTIDE SEQUENCE</scope>
</reference>
<protein>
    <submittedName>
        <fullName evidence="1">Uncharacterized protein</fullName>
    </submittedName>
</protein>
<dbReference type="AlphaFoldDB" id="M7ZLS6"/>
<proteinExistence type="predicted"/>
<sequence>MGDDIPEEEFVNYSEKLKACRPAEIDTETRLNQEEFRELHVKYVGYRIKAYLLLKGKHIGELDEATSECKYPLELALENTCFSPYLEDGVFGWYFDSDLCLLKSLSDYQRLVLPNCAWSEYGSLSQYILFYNTHEADRDYVLYWEKMVKEIKWLENHVLKEDTPEWDQIRRKGFYQAIRIAAEFHNIDFGLAYYGFMEYIWRTRFYVVFVKDLDRAYFEIWKRVKGQTSFRDALQEVCTENLVPSRQQTLKAELERPGGFLQLERQVFCMCFHWLSSISYDANALTVFPLQFHRCTEGISKEVKLPDWRVQELIAQEINYKRALPKTYAHYARKKLQIAEVLGMIPKAEIPA</sequence>
<dbReference type="eggNOG" id="KOG4270">
    <property type="taxonomic scope" value="Eukaryota"/>
</dbReference>
<name>M7ZLS6_TRIUA</name>